<organism evidence="9 10">
    <name type="scientific">Rhodococcus hoagii</name>
    <name type="common">Corynebacterium equii</name>
    <dbReference type="NCBI Taxonomy" id="43767"/>
    <lineage>
        <taxon>Bacteria</taxon>
        <taxon>Bacillati</taxon>
        <taxon>Actinomycetota</taxon>
        <taxon>Actinomycetes</taxon>
        <taxon>Mycobacteriales</taxon>
        <taxon>Nocardiaceae</taxon>
        <taxon>Prescottella</taxon>
    </lineage>
</organism>
<proteinExistence type="inferred from homology"/>
<evidence type="ECO:0000256" key="7">
    <source>
        <dbReference type="PROSITE-ProRule" id="PRU10016"/>
    </source>
</evidence>
<dbReference type="PANTHER" id="PTHR11548">
    <property type="entry name" value="THYMIDYLATE SYNTHASE 1"/>
    <property type="match status" value="1"/>
</dbReference>
<feature type="domain" description="Thymidylate synthase/dCMP hydroxymethylase" evidence="8">
    <location>
        <begin position="7"/>
        <end position="268"/>
    </location>
</feature>
<keyword evidence="3 6" id="KW-0489">Methyltransferase</keyword>
<dbReference type="InterPro" id="IPR045097">
    <property type="entry name" value="Thymidate_synth/dCMP_Mease"/>
</dbReference>
<dbReference type="EMBL" id="WVBC01000002">
    <property type="protein sequence ID" value="NKT77316.1"/>
    <property type="molecule type" value="Genomic_DNA"/>
</dbReference>
<keyword evidence="4 6" id="KW-0808">Transferase</keyword>
<evidence type="ECO:0000256" key="2">
    <source>
        <dbReference type="ARBA" id="ARBA00022490"/>
    </source>
</evidence>
<evidence type="ECO:0000256" key="6">
    <source>
        <dbReference type="HAMAP-Rule" id="MF_00008"/>
    </source>
</evidence>
<dbReference type="InterPro" id="IPR000398">
    <property type="entry name" value="Thymidylate_synthase"/>
</dbReference>
<dbReference type="FunFam" id="3.30.572.10:FF:000013">
    <property type="entry name" value="Thymidylate synthase"/>
    <property type="match status" value="1"/>
</dbReference>
<name>A0A9Q4ZIS8_RHOHA</name>
<comment type="similarity">
    <text evidence="6">Belongs to the thymidylate synthase family. Bacterial-type ThyA subfamily.</text>
</comment>
<evidence type="ECO:0000256" key="3">
    <source>
        <dbReference type="ARBA" id="ARBA00022603"/>
    </source>
</evidence>
<comment type="subcellular location">
    <subcellularLocation>
        <location evidence="6">Cytoplasm</location>
    </subcellularLocation>
</comment>
<dbReference type="CDD" id="cd00351">
    <property type="entry name" value="TS_Pyrimidine_HMase"/>
    <property type="match status" value="1"/>
</dbReference>
<dbReference type="GO" id="GO:0032259">
    <property type="term" value="P:methylation"/>
    <property type="evidence" value="ECO:0007669"/>
    <property type="project" value="UniProtKB-KW"/>
</dbReference>
<feature type="active site" description="Nucleophile" evidence="6">
    <location>
        <position position="150"/>
    </location>
</feature>
<keyword evidence="2 6" id="KW-0963">Cytoplasm</keyword>
<dbReference type="PROSITE" id="PS00091">
    <property type="entry name" value="THYMIDYLATE_SYNTHASE"/>
    <property type="match status" value="1"/>
</dbReference>
<evidence type="ECO:0000313" key="9">
    <source>
        <dbReference type="EMBL" id="NKT77316.1"/>
    </source>
</evidence>
<feature type="binding site" description="in other chain" evidence="6">
    <location>
        <position position="181"/>
    </location>
    <ligand>
        <name>dUMP</name>
        <dbReference type="ChEBI" id="CHEBI:246422"/>
        <note>ligand shared between dimeric partners</note>
    </ligand>
</feature>
<feature type="binding site" evidence="6">
    <location>
        <position position="173"/>
    </location>
    <ligand>
        <name>(6R)-5,10-methylene-5,6,7,8-tetrahydrofolate</name>
        <dbReference type="ChEBI" id="CHEBI:15636"/>
    </ligand>
</feature>
<dbReference type="NCBIfam" id="TIGR03284">
    <property type="entry name" value="thym_sym"/>
    <property type="match status" value="2"/>
</dbReference>
<comment type="catalytic activity">
    <reaction evidence="6">
        <text>dUMP + (6R)-5,10-methylene-5,6,7,8-tetrahydrofolate = 7,8-dihydrofolate + dTMP</text>
        <dbReference type="Rhea" id="RHEA:12104"/>
        <dbReference type="ChEBI" id="CHEBI:15636"/>
        <dbReference type="ChEBI" id="CHEBI:57451"/>
        <dbReference type="ChEBI" id="CHEBI:63528"/>
        <dbReference type="ChEBI" id="CHEBI:246422"/>
        <dbReference type="EC" id="2.1.1.45"/>
    </reaction>
</comment>
<dbReference type="PANTHER" id="PTHR11548:SF9">
    <property type="entry name" value="THYMIDYLATE SYNTHASE"/>
    <property type="match status" value="1"/>
</dbReference>
<dbReference type="InterPro" id="IPR023451">
    <property type="entry name" value="Thymidate_synth/dCMP_Mease_dom"/>
</dbReference>
<dbReference type="Proteomes" id="UP000603463">
    <property type="component" value="Unassembled WGS sequence"/>
</dbReference>
<dbReference type="GO" id="GO:0006231">
    <property type="term" value="P:dTMP biosynthetic process"/>
    <property type="evidence" value="ECO:0007669"/>
    <property type="project" value="UniProtKB-UniRule"/>
</dbReference>
<feature type="binding site" evidence="6">
    <location>
        <begin position="130"/>
        <end position="131"/>
    </location>
    <ligand>
        <name>dUMP</name>
        <dbReference type="ChEBI" id="CHEBI:246422"/>
        <note>ligand shared between dimeric partners</note>
    </ligand>
</feature>
<comment type="caution">
    <text evidence="9">The sequence shown here is derived from an EMBL/GenBank/DDBJ whole genome shotgun (WGS) entry which is preliminary data.</text>
</comment>
<feature type="binding site" description="in other chain" evidence="6">
    <location>
        <begin position="170"/>
        <end position="173"/>
    </location>
    <ligand>
        <name>dUMP</name>
        <dbReference type="ChEBI" id="CHEBI:246422"/>
        <note>ligand shared between dimeric partners</note>
    </ligand>
</feature>
<dbReference type="GO" id="GO:0004799">
    <property type="term" value="F:thymidylate synthase activity"/>
    <property type="evidence" value="ECO:0007669"/>
    <property type="project" value="UniProtKB-UniRule"/>
</dbReference>
<evidence type="ECO:0000313" key="10">
    <source>
        <dbReference type="Proteomes" id="UP000603463"/>
    </source>
</evidence>
<comment type="caution">
    <text evidence="6">Lacks conserved residue(s) required for the propagation of feature annotation.</text>
</comment>
<dbReference type="Pfam" id="PF00303">
    <property type="entry name" value="Thymidylat_synt"/>
    <property type="match status" value="1"/>
</dbReference>
<feature type="active site" evidence="7">
    <location>
        <position position="150"/>
    </location>
</feature>
<gene>
    <name evidence="6" type="primary">thyA</name>
    <name evidence="9" type="ORF">GS882_03685</name>
</gene>
<protein>
    <recommendedName>
        <fullName evidence="1 6">Thymidylate synthase</fullName>
        <shortName evidence="6">TS</shortName>
        <shortName evidence="6">TSase</shortName>
        <ecNumber evidence="1 6">2.1.1.45</ecNumber>
    </recommendedName>
</protein>
<feature type="binding site" evidence="6">
    <location>
        <position position="267"/>
    </location>
    <ligand>
        <name>(6R)-5,10-methylene-5,6,7,8-tetrahydrofolate</name>
        <dbReference type="ChEBI" id="CHEBI:15636"/>
    </ligand>
</feature>
<dbReference type="Gene3D" id="3.30.572.10">
    <property type="entry name" value="Thymidylate synthase/dCMP hydroxymethylase domain"/>
    <property type="match status" value="1"/>
</dbReference>
<dbReference type="HAMAP" id="MF_00008">
    <property type="entry name" value="Thymidy_synth_bact"/>
    <property type="match status" value="1"/>
</dbReference>
<comment type="pathway">
    <text evidence="6">Pyrimidine metabolism; dTTP biosynthesis.</text>
</comment>
<comment type="function">
    <text evidence="6">Catalyzes the reductive methylation of 2'-deoxyuridine-5'-monophosphate (dUMP) to 2'-deoxythymidine-5'-monophosphate (dTMP) while utilizing 5,10-methylenetetrahydrofolate (mTHF) as the methyl donor and reductant in the reaction, yielding dihydrofolate (DHF) as a by-product. This enzymatic reaction provides an intracellular de novo source of dTMP, an essential precursor for DNA biosynthesis.</text>
</comment>
<feature type="binding site" description="in other chain" evidence="6">
    <location>
        <position position="25"/>
    </location>
    <ligand>
        <name>dUMP</name>
        <dbReference type="ChEBI" id="CHEBI:246422"/>
        <note>ligand shared between dimeric partners</note>
    </ligand>
</feature>
<dbReference type="SUPFAM" id="SSF55831">
    <property type="entry name" value="Thymidylate synthase/dCMP hydroxymethylase"/>
    <property type="match status" value="1"/>
</dbReference>
<comment type="subunit">
    <text evidence="6">Homodimer.</text>
</comment>
<evidence type="ECO:0000256" key="4">
    <source>
        <dbReference type="ARBA" id="ARBA00022679"/>
    </source>
</evidence>
<dbReference type="NCBIfam" id="NF002499">
    <property type="entry name" value="PRK01827.1-5"/>
    <property type="match status" value="1"/>
</dbReference>
<dbReference type="NCBIfam" id="NF002497">
    <property type="entry name" value="PRK01827.1-3"/>
    <property type="match status" value="1"/>
</dbReference>
<dbReference type="EC" id="2.1.1.45" evidence="1 6"/>
<dbReference type="AlphaFoldDB" id="A0A9Q4ZIS8"/>
<dbReference type="InterPro" id="IPR020940">
    <property type="entry name" value="Thymidylate_synthase_AS"/>
</dbReference>
<evidence type="ECO:0000256" key="5">
    <source>
        <dbReference type="ARBA" id="ARBA00022727"/>
    </source>
</evidence>
<evidence type="ECO:0000259" key="8">
    <source>
        <dbReference type="Pfam" id="PF00303"/>
    </source>
</evidence>
<keyword evidence="5 6" id="KW-0545">Nucleotide biosynthesis</keyword>
<reference evidence="9" key="1">
    <citation type="journal article" date="2020" name="Environ. Microbiol.">
        <title>The novel and transferable erm(51) gene confers Macrolides, Lincosamides, and Streptogramins B (MLSB) resistance to clonal Rhodococcus equi in the environment.</title>
        <authorList>
            <person name="Huber L."/>
            <person name="Giguere S."/>
            <person name="Slovis N.M."/>
            <person name="Alvarez-Narvaez S."/>
            <person name="Hart K.A."/>
            <person name="Greiter M."/>
            <person name="Morris E.R.A."/>
            <person name="Cohen N.D."/>
        </authorList>
    </citation>
    <scope>NUCLEOTIDE SEQUENCE</scope>
    <source>
        <strain evidence="9">Lh_116_1</strain>
    </source>
</reference>
<dbReference type="GO" id="GO:0006235">
    <property type="term" value="P:dTTP biosynthetic process"/>
    <property type="evidence" value="ECO:0007669"/>
    <property type="project" value="UniProtKB-UniRule"/>
</dbReference>
<dbReference type="PRINTS" id="PR00108">
    <property type="entry name" value="THYMDSNTHASE"/>
</dbReference>
<accession>A0A9Q4ZIS8</accession>
<dbReference type="GO" id="GO:0005829">
    <property type="term" value="C:cytosol"/>
    <property type="evidence" value="ECO:0007669"/>
    <property type="project" value="TreeGrafter"/>
</dbReference>
<sequence length="268" mass="30487">MTYVDTQYEDLLARVLMHGAEKGDRTGTGTYSWFGAQLRYDLSEGFPLITTKRVWWKGIVGELIWFLSGDTNIKWLTDRDIHIWDEWADENGQLGPVYGAQWRSWPGHDGSRIDQLSRVIEDLKSDPDSRRHIVSAWNVADLDKMALAPCHALFQFYVVDGKLSCQLYQRSADLFLGVPFNIASYALLTHLVASQTGLEVGDFIWTGGDCHIYANHVTQVHTQLRREPRPFPTLELDPVRDSIFDYRIGDAVLVDYRPHPAIPAPVAV</sequence>
<dbReference type="InterPro" id="IPR036926">
    <property type="entry name" value="Thymidate_synth/dCMP_Mease_sf"/>
</dbReference>
<feature type="binding site" description="in other chain" evidence="6">
    <location>
        <begin position="211"/>
        <end position="213"/>
    </location>
    <ligand>
        <name>dUMP</name>
        <dbReference type="ChEBI" id="CHEBI:246422"/>
        <note>ligand shared between dimeric partners</note>
    </ligand>
</feature>
<evidence type="ECO:0000256" key="1">
    <source>
        <dbReference type="ARBA" id="ARBA00011947"/>
    </source>
</evidence>